<gene>
    <name evidence="4" type="ORF">B0W44_13625</name>
</gene>
<protein>
    <submittedName>
        <fullName evidence="4">Short-chain dehydrogenase</fullName>
    </submittedName>
</protein>
<dbReference type="STRING" id="1471761.B0W44_13625"/>
<dbReference type="InterPro" id="IPR002347">
    <property type="entry name" value="SDR_fam"/>
</dbReference>
<dbReference type="PANTHER" id="PTHR44196:SF1">
    <property type="entry name" value="DEHYDROGENASE_REDUCTASE SDR FAMILY MEMBER 7B"/>
    <property type="match status" value="1"/>
</dbReference>
<accession>A0A1U9K9D6</accession>
<dbReference type="GO" id="GO:0016491">
    <property type="term" value="F:oxidoreductase activity"/>
    <property type="evidence" value="ECO:0007669"/>
    <property type="project" value="UniProtKB-KW"/>
</dbReference>
<evidence type="ECO:0000256" key="1">
    <source>
        <dbReference type="ARBA" id="ARBA00006484"/>
    </source>
</evidence>
<name>A0A1U9K9D6_9BACL</name>
<dbReference type="CDD" id="cd05233">
    <property type="entry name" value="SDR_c"/>
    <property type="match status" value="1"/>
</dbReference>
<keyword evidence="2" id="KW-0560">Oxidoreductase</keyword>
<dbReference type="EMBL" id="CP019699">
    <property type="protein sequence ID" value="AQS56638.1"/>
    <property type="molecule type" value="Genomic_DNA"/>
</dbReference>
<reference evidence="4 5" key="1">
    <citation type="journal article" date="2015" name="Int. J. Syst. Evol. Microbiol.">
        <title>Novibacillus thermophilus gen. nov., sp. nov., a Gram-staining-negative and moderately thermophilic member of the family Thermoactinomycetaceae.</title>
        <authorList>
            <person name="Yang G."/>
            <person name="Chen J."/>
            <person name="Zhou S."/>
        </authorList>
    </citation>
    <scope>NUCLEOTIDE SEQUENCE [LARGE SCALE GENOMIC DNA]</scope>
    <source>
        <strain evidence="4 5">SG-1</strain>
    </source>
</reference>
<comment type="similarity">
    <text evidence="1 3">Belongs to the short-chain dehydrogenases/reductases (SDR) family.</text>
</comment>
<dbReference type="RefSeq" id="WP_077720499.1">
    <property type="nucleotide sequence ID" value="NZ_CP019699.1"/>
</dbReference>
<evidence type="ECO:0000313" key="4">
    <source>
        <dbReference type="EMBL" id="AQS56638.1"/>
    </source>
</evidence>
<dbReference type="KEGG" id="ntr:B0W44_13625"/>
<keyword evidence="5" id="KW-1185">Reference proteome</keyword>
<dbReference type="OrthoDB" id="9775296at2"/>
<evidence type="ECO:0000256" key="2">
    <source>
        <dbReference type="ARBA" id="ARBA00023002"/>
    </source>
</evidence>
<dbReference type="AlphaFoldDB" id="A0A1U9K9D6"/>
<dbReference type="PRINTS" id="PR00080">
    <property type="entry name" value="SDRFAMILY"/>
</dbReference>
<dbReference type="FunFam" id="3.40.50.720:FF:000084">
    <property type="entry name" value="Short-chain dehydrogenase reductase"/>
    <property type="match status" value="1"/>
</dbReference>
<evidence type="ECO:0000256" key="3">
    <source>
        <dbReference type="RuleBase" id="RU000363"/>
    </source>
</evidence>
<sequence>MSTLTGKVTVVTGASRGLGRAIAEMFAENGATVVATARDKTALIDLAQNFSGEGAIAAYASDVTQSNQVEGLIQFVLERFGKLDILINNAGVGHMGPVHELAEEDWDTMMAVNLKGPYLTCKYAIPHFIERKSGHIINISSVAGTVTFKGGGGYCASKFGLMALTDVLTQELKPHKVRVSVICPGSIQTGFGSSEPKSYALKPRDVAKVAYDMATAPEGVIMNQVVMRPQVPPELQ</sequence>
<dbReference type="Proteomes" id="UP000188603">
    <property type="component" value="Chromosome"/>
</dbReference>
<proteinExistence type="inferred from homology"/>
<dbReference type="GO" id="GO:0016020">
    <property type="term" value="C:membrane"/>
    <property type="evidence" value="ECO:0007669"/>
    <property type="project" value="TreeGrafter"/>
</dbReference>
<dbReference type="PRINTS" id="PR00081">
    <property type="entry name" value="GDHRDH"/>
</dbReference>
<dbReference type="GO" id="GO:0008206">
    <property type="term" value="P:bile acid metabolic process"/>
    <property type="evidence" value="ECO:0007669"/>
    <property type="project" value="UniProtKB-ARBA"/>
</dbReference>
<evidence type="ECO:0000313" key="5">
    <source>
        <dbReference type="Proteomes" id="UP000188603"/>
    </source>
</evidence>
<dbReference type="Gene3D" id="3.40.50.720">
    <property type="entry name" value="NAD(P)-binding Rossmann-like Domain"/>
    <property type="match status" value="1"/>
</dbReference>
<dbReference type="SUPFAM" id="SSF51735">
    <property type="entry name" value="NAD(P)-binding Rossmann-fold domains"/>
    <property type="match status" value="1"/>
</dbReference>
<dbReference type="PANTHER" id="PTHR44196">
    <property type="entry name" value="DEHYDROGENASE/REDUCTASE SDR FAMILY MEMBER 7B"/>
    <property type="match status" value="1"/>
</dbReference>
<organism evidence="4 5">
    <name type="scientific">Novibacillus thermophilus</name>
    <dbReference type="NCBI Taxonomy" id="1471761"/>
    <lineage>
        <taxon>Bacteria</taxon>
        <taxon>Bacillati</taxon>
        <taxon>Bacillota</taxon>
        <taxon>Bacilli</taxon>
        <taxon>Bacillales</taxon>
        <taxon>Thermoactinomycetaceae</taxon>
        <taxon>Novibacillus</taxon>
    </lineage>
</organism>
<dbReference type="Pfam" id="PF00106">
    <property type="entry name" value="adh_short"/>
    <property type="match status" value="1"/>
</dbReference>
<dbReference type="InterPro" id="IPR036291">
    <property type="entry name" value="NAD(P)-bd_dom_sf"/>
</dbReference>